<proteinExistence type="inferred from homology"/>
<evidence type="ECO:0000256" key="3">
    <source>
        <dbReference type="ARBA" id="ARBA00022840"/>
    </source>
</evidence>
<name>A0AAD3XKJ0_NEPGR</name>
<dbReference type="GO" id="GO:0005524">
    <property type="term" value="F:ATP binding"/>
    <property type="evidence" value="ECO:0007669"/>
    <property type="project" value="UniProtKB-KW"/>
</dbReference>
<dbReference type="AlphaFoldDB" id="A0AAD3XKJ0"/>
<keyword evidence="4 8" id="KW-0175">Coiled coil</keyword>
<protein>
    <recommendedName>
        <fullName evidence="7">Kinesin-like protein</fullName>
    </recommendedName>
</protein>
<evidence type="ECO:0000259" key="9">
    <source>
        <dbReference type="PROSITE" id="PS50067"/>
    </source>
</evidence>
<dbReference type="InterPro" id="IPR036961">
    <property type="entry name" value="Kinesin_motor_dom_sf"/>
</dbReference>
<feature type="domain" description="Kinesin motor" evidence="9">
    <location>
        <begin position="1"/>
        <end position="159"/>
    </location>
</feature>
<dbReference type="PRINTS" id="PR00380">
    <property type="entry name" value="KINESINHEAVY"/>
</dbReference>
<sequence length="385" mass="43785">MLTSAESSRAKALTKYISTMFRGVDDPTIDIFSLSGCSGKKLQIHESLERGIFVAGLREEIVNDSEQVLSLLQAGEINRHFAGTNTNVRSSESHTIFRIVIESKRNKVDSSNDYSRSNAIRVSVLNLVDLAGSEGVAKTGADRVLLKEGKHINKSLMVLAPEEVHIEETKGTLQFANRAECITNCAQVNKILTDAALLKRQKLEIEELRKQLQGSRAEVLKQENLKLRNSMLKYELERKNLAMELEQERKLHQQRDQCIKEQQMKIDNLSHLVNFSDADQNRFNYSKISDSILSPLPITLSNVVDEDAWVKLNEGYVVVQAQVSQMITTKELQNLRKRLELATKDKHELELEQKLHQKCDSGRVFAEVGVRRFNKLQHFIKLFSI</sequence>
<evidence type="ECO:0000256" key="8">
    <source>
        <dbReference type="SAM" id="Coils"/>
    </source>
</evidence>
<dbReference type="Gene3D" id="3.40.850.10">
    <property type="entry name" value="Kinesin motor domain"/>
    <property type="match status" value="2"/>
</dbReference>
<dbReference type="GO" id="GO:0005874">
    <property type="term" value="C:microtubule"/>
    <property type="evidence" value="ECO:0007669"/>
    <property type="project" value="UniProtKB-KW"/>
</dbReference>
<keyword evidence="5 7" id="KW-0505">Motor protein</keyword>
<comment type="similarity">
    <text evidence="6 7">Belongs to the TRAFAC class myosin-kinesin ATPase superfamily. Kinesin family.</text>
</comment>
<keyword evidence="2 7" id="KW-0547">Nucleotide-binding</keyword>
<evidence type="ECO:0000256" key="4">
    <source>
        <dbReference type="ARBA" id="ARBA00023054"/>
    </source>
</evidence>
<reference evidence="10" key="1">
    <citation type="submission" date="2023-05" db="EMBL/GenBank/DDBJ databases">
        <title>Nepenthes gracilis genome sequencing.</title>
        <authorList>
            <person name="Fukushima K."/>
        </authorList>
    </citation>
    <scope>NUCLEOTIDE SEQUENCE</scope>
    <source>
        <strain evidence="10">SING2019-196</strain>
    </source>
</reference>
<dbReference type="GO" id="GO:0003777">
    <property type="term" value="F:microtubule motor activity"/>
    <property type="evidence" value="ECO:0007669"/>
    <property type="project" value="InterPro"/>
</dbReference>
<feature type="coiled-coil region" evidence="8">
    <location>
        <begin position="198"/>
        <end position="251"/>
    </location>
</feature>
<keyword evidence="1 7" id="KW-0493">Microtubule</keyword>
<keyword evidence="11" id="KW-1185">Reference proteome</keyword>
<gene>
    <name evidence="10" type="ORF">Nepgr_009639</name>
</gene>
<evidence type="ECO:0000256" key="6">
    <source>
        <dbReference type="PROSITE-ProRule" id="PRU00283"/>
    </source>
</evidence>
<organism evidence="10 11">
    <name type="scientific">Nepenthes gracilis</name>
    <name type="common">Slender pitcher plant</name>
    <dbReference type="NCBI Taxonomy" id="150966"/>
    <lineage>
        <taxon>Eukaryota</taxon>
        <taxon>Viridiplantae</taxon>
        <taxon>Streptophyta</taxon>
        <taxon>Embryophyta</taxon>
        <taxon>Tracheophyta</taxon>
        <taxon>Spermatophyta</taxon>
        <taxon>Magnoliopsida</taxon>
        <taxon>eudicotyledons</taxon>
        <taxon>Gunneridae</taxon>
        <taxon>Pentapetalae</taxon>
        <taxon>Caryophyllales</taxon>
        <taxon>Nepenthaceae</taxon>
        <taxon>Nepenthes</taxon>
    </lineage>
</organism>
<keyword evidence="3 7" id="KW-0067">ATP-binding</keyword>
<dbReference type="GO" id="GO:0008017">
    <property type="term" value="F:microtubule binding"/>
    <property type="evidence" value="ECO:0007669"/>
    <property type="project" value="InterPro"/>
</dbReference>
<evidence type="ECO:0000256" key="2">
    <source>
        <dbReference type="ARBA" id="ARBA00022741"/>
    </source>
</evidence>
<comment type="caution">
    <text evidence="10">The sequence shown here is derived from an EMBL/GenBank/DDBJ whole genome shotgun (WGS) entry which is preliminary data.</text>
</comment>
<dbReference type="InterPro" id="IPR019821">
    <property type="entry name" value="Kinesin_motor_CS"/>
</dbReference>
<dbReference type="EMBL" id="BSYO01000007">
    <property type="protein sequence ID" value="GMH07799.1"/>
    <property type="molecule type" value="Genomic_DNA"/>
</dbReference>
<dbReference type="InterPro" id="IPR001752">
    <property type="entry name" value="Kinesin_motor_dom"/>
</dbReference>
<dbReference type="SUPFAM" id="SSF52540">
    <property type="entry name" value="P-loop containing nucleoside triphosphate hydrolases"/>
    <property type="match status" value="1"/>
</dbReference>
<evidence type="ECO:0000256" key="1">
    <source>
        <dbReference type="ARBA" id="ARBA00022701"/>
    </source>
</evidence>
<evidence type="ECO:0000313" key="11">
    <source>
        <dbReference type="Proteomes" id="UP001279734"/>
    </source>
</evidence>
<evidence type="ECO:0000256" key="7">
    <source>
        <dbReference type="RuleBase" id="RU000394"/>
    </source>
</evidence>
<dbReference type="GO" id="GO:0007018">
    <property type="term" value="P:microtubule-based movement"/>
    <property type="evidence" value="ECO:0007669"/>
    <property type="project" value="InterPro"/>
</dbReference>
<evidence type="ECO:0000313" key="10">
    <source>
        <dbReference type="EMBL" id="GMH07799.1"/>
    </source>
</evidence>
<dbReference type="InterPro" id="IPR027640">
    <property type="entry name" value="Kinesin-like_fam"/>
</dbReference>
<dbReference type="PANTHER" id="PTHR47968:SF36">
    <property type="entry name" value="KINESIN HEAVY CHAIN ISOFORM X1"/>
    <property type="match status" value="1"/>
</dbReference>
<dbReference type="PROSITE" id="PS00411">
    <property type="entry name" value="KINESIN_MOTOR_1"/>
    <property type="match status" value="1"/>
</dbReference>
<accession>A0AAD3XKJ0</accession>
<comment type="caution">
    <text evidence="6">Lacks conserved residue(s) required for the propagation of feature annotation.</text>
</comment>
<dbReference type="InterPro" id="IPR027417">
    <property type="entry name" value="P-loop_NTPase"/>
</dbReference>
<dbReference type="Pfam" id="PF00225">
    <property type="entry name" value="Kinesin"/>
    <property type="match status" value="1"/>
</dbReference>
<dbReference type="PROSITE" id="PS50067">
    <property type="entry name" value="KINESIN_MOTOR_2"/>
    <property type="match status" value="1"/>
</dbReference>
<dbReference type="PANTHER" id="PTHR47968">
    <property type="entry name" value="CENTROMERE PROTEIN E"/>
    <property type="match status" value="1"/>
</dbReference>
<dbReference type="Proteomes" id="UP001279734">
    <property type="component" value="Unassembled WGS sequence"/>
</dbReference>
<dbReference type="SMART" id="SM00129">
    <property type="entry name" value="KISc"/>
    <property type="match status" value="1"/>
</dbReference>
<evidence type="ECO:0000256" key="5">
    <source>
        <dbReference type="ARBA" id="ARBA00023175"/>
    </source>
</evidence>